<dbReference type="PANTHER" id="PTHR10803">
    <property type="entry name" value="ARSENICAL PUMP-DRIVING ATPASE ARSENITE-TRANSLOCATING ATPASE"/>
    <property type="match status" value="1"/>
</dbReference>
<feature type="compositionally biased region" description="Low complexity" evidence="2">
    <location>
        <begin position="448"/>
        <end position="464"/>
    </location>
</feature>
<dbReference type="EMBL" id="BJHX01000001">
    <property type="protein sequence ID" value="GDY66294.1"/>
    <property type="molecule type" value="Genomic_DNA"/>
</dbReference>
<sequence>MRTLLITGPGGSGRTTVAAATALRASRTGTRTLVLSADRTDTLGAALGVPTGGAPVEAAPGLTAWRPDAADRFRADLTAFQDRAATALDFLGAARLDAEELTPLPGAEELALLRALRDAALSEAYDLLVVDLPPAPQALALLALPEELRRYLRRLLPPERQAARALRPVLGRLAGVPMPADWLYETAARWDVELAAVEAVVEDRATTVRLVAEPGPAGADAVRAAATGFALRAVRIDTLIANRLLPEEADDAWSAGLAAQQRKFLEEWRGSTGSTNSRTSDTTRAARTTWPHSPYPASTTRLGRSSGPSPTASPTTGCSSGTSRCPAPYATNSTSSGAATNSSSPRDSSAGSSRSRRPCAAAPWPAPPCARASCGSASRPTRTCGPAKGDGELPAESRSVAPDPVNRVPRSGNVGGTNRRQESAMSEERPTSDAAQEDAADETRVPPGRAESSARGSAADGDAWAKACAEDLAAEKARRRAQYGAQPGSAAEELRKLVDAVAEKLSGLQSPLIDAATSGTAQQMVSQVVRQAKAVVEPVIERNPDVFDHLAAAGSELLAAYRSAVEAQEKRWTARDHDPRHRGGDQGPGEHIDLD</sequence>
<protein>
    <recommendedName>
        <fullName evidence="3">ArsA/GET3 Anion-transporting ATPase-like domain-containing protein</fullName>
    </recommendedName>
</protein>
<dbReference type="InterPro" id="IPR035183">
    <property type="entry name" value="DUF5304"/>
</dbReference>
<dbReference type="Gene3D" id="3.40.50.300">
    <property type="entry name" value="P-loop containing nucleotide triphosphate hydrolases"/>
    <property type="match status" value="1"/>
</dbReference>
<evidence type="ECO:0000256" key="2">
    <source>
        <dbReference type="SAM" id="MobiDB-lite"/>
    </source>
</evidence>
<dbReference type="CDD" id="cd02035">
    <property type="entry name" value="ArsA"/>
    <property type="match status" value="1"/>
</dbReference>
<dbReference type="GO" id="GO:0016887">
    <property type="term" value="F:ATP hydrolysis activity"/>
    <property type="evidence" value="ECO:0007669"/>
    <property type="project" value="InterPro"/>
</dbReference>
<evidence type="ECO:0000313" key="4">
    <source>
        <dbReference type="EMBL" id="GDY66294.1"/>
    </source>
</evidence>
<dbReference type="SUPFAM" id="SSF52540">
    <property type="entry name" value="P-loop containing nucleoside triphosphate hydrolases"/>
    <property type="match status" value="1"/>
</dbReference>
<comment type="similarity">
    <text evidence="1">Belongs to the arsA ATPase family.</text>
</comment>
<feature type="domain" description="ArsA/GET3 Anion-transporting ATPase-like" evidence="3">
    <location>
        <begin position="1"/>
        <end position="267"/>
    </location>
</feature>
<dbReference type="InterPro" id="IPR027417">
    <property type="entry name" value="P-loop_NTPase"/>
</dbReference>
<gene>
    <name evidence="4" type="ORF">SAV14893_056870</name>
</gene>
<name>A0A4D4M394_STRAX</name>
<proteinExistence type="inferred from homology"/>
<dbReference type="InterPro" id="IPR016300">
    <property type="entry name" value="ATPase_ArsA/GET3"/>
</dbReference>
<evidence type="ECO:0000256" key="1">
    <source>
        <dbReference type="ARBA" id="ARBA00011040"/>
    </source>
</evidence>
<evidence type="ECO:0000259" key="3">
    <source>
        <dbReference type="Pfam" id="PF02374"/>
    </source>
</evidence>
<dbReference type="PANTHER" id="PTHR10803:SF3">
    <property type="entry name" value="ATPASE GET3"/>
    <property type="match status" value="1"/>
</dbReference>
<dbReference type="Pfam" id="PF17230">
    <property type="entry name" value="DUF5304"/>
    <property type="match status" value="1"/>
</dbReference>
<comment type="caution">
    <text evidence="4">The sequence shown here is derived from an EMBL/GenBank/DDBJ whole genome shotgun (WGS) entry which is preliminary data.</text>
</comment>
<dbReference type="InterPro" id="IPR025723">
    <property type="entry name" value="ArsA/GET3_ATPase-like"/>
</dbReference>
<dbReference type="AlphaFoldDB" id="A0A4D4M394"/>
<organism evidence="4 5">
    <name type="scientific">Streptomyces avermitilis</name>
    <dbReference type="NCBI Taxonomy" id="33903"/>
    <lineage>
        <taxon>Bacteria</taxon>
        <taxon>Bacillati</taxon>
        <taxon>Actinomycetota</taxon>
        <taxon>Actinomycetes</taxon>
        <taxon>Kitasatosporales</taxon>
        <taxon>Streptomycetaceae</taxon>
        <taxon>Streptomyces</taxon>
    </lineage>
</organism>
<dbReference type="GO" id="GO:0005524">
    <property type="term" value="F:ATP binding"/>
    <property type="evidence" value="ECO:0007669"/>
    <property type="project" value="InterPro"/>
</dbReference>
<feature type="region of interest" description="Disordered" evidence="2">
    <location>
        <begin position="568"/>
        <end position="595"/>
    </location>
</feature>
<feature type="compositionally biased region" description="Low complexity" evidence="2">
    <location>
        <begin position="303"/>
        <end position="374"/>
    </location>
</feature>
<accession>A0A4D4M394</accession>
<dbReference type="Pfam" id="PF02374">
    <property type="entry name" value="ArsA_ATPase"/>
    <property type="match status" value="1"/>
</dbReference>
<evidence type="ECO:0000313" key="5">
    <source>
        <dbReference type="Proteomes" id="UP000302139"/>
    </source>
</evidence>
<dbReference type="Proteomes" id="UP000302139">
    <property type="component" value="Unassembled WGS sequence"/>
</dbReference>
<reference evidence="4 5" key="1">
    <citation type="submission" date="2019-04" db="EMBL/GenBank/DDBJ databases">
        <title>Draft genome sequences of Streptomyces avermitilis NBRC 14893.</title>
        <authorList>
            <person name="Komaki H."/>
            <person name="Tamura T."/>
            <person name="Hosoyama A."/>
        </authorList>
    </citation>
    <scope>NUCLEOTIDE SEQUENCE [LARGE SCALE GENOMIC DNA]</scope>
    <source>
        <strain evidence="4 5">NBRC 14893</strain>
    </source>
</reference>
<feature type="compositionally biased region" description="Low complexity" evidence="2">
    <location>
        <begin position="270"/>
        <end position="289"/>
    </location>
</feature>
<feature type="compositionally biased region" description="Basic and acidic residues" evidence="2">
    <location>
        <begin position="419"/>
        <end position="431"/>
    </location>
</feature>
<feature type="region of interest" description="Disordered" evidence="2">
    <location>
        <begin position="268"/>
        <end position="464"/>
    </location>
</feature>